<feature type="domain" description="Transposable element P transposase-like C-terminal" evidence="3">
    <location>
        <begin position="612"/>
        <end position="700"/>
    </location>
</feature>
<protein>
    <recommendedName>
        <fullName evidence="9">Transposase</fullName>
    </recommendedName>
</protein>
<feature type="domain" description="Transposable element P transposase-like RNase H C-terminal" evidence="6">
    <location>
        <begin position="566"/>
        <end position="591"/>
    </location>
</feature>
<evidence type="ECO:0000259" key="6">
    <source>
        <dbReference type="Pfam" id="PF21789"/>
    </source>
</evidence>
<dbReference type="Pfam" id="PF21789">
    <property type="entry name" value="TNP-like_RNaseH_C"/>
    <property type="match status" value="1"/>
</dbReference>
<dbReference type="Proteomes" id="UP001160148">
    <property type="component" value="Unassembled WGS sequence"/>
</dbReference>
<comment type="caution">
    <text evidence="7">The sequence shown here is derived from an EMBL/GenBank/DDBJ whole genome shotgun (WGS) entry which is preliminary data.</text>
</comment>
<sequence>MSDHFTAEDYVRDLKAELLGYTLRVRYLKPDAIPSLNLPVDHTQTDEVSTSTLNRRNRMELRLKKQVHNEVVALDVGSDVQSSSNISTTDFENEPTQSIDYKYLYDVLLQEHKNVKKELFLLKEADVNNRNINENLRFQIKNLEKNLNAVNLQLKKTEKQIKSLSQYKTRTIETQAKKLLSSVFTKNQLDLIMKKKKRVNWSREEISKAFTLRYFIKRSYVYIKNELNYPLPGLSSLQRWAKSIDMRNGVLEDVLKIMKLNGDDMQCYEKCTVLMFDEIKVSSTMEYDVLKDEVIGPHNQLQVVMARGIAGQWKQPVYAGFDQKMTKEILFDIVKKMDDIGFKTVCVVSDCGGGNVGLWRALDINYENPVFSLPTGREIVYIPDGPHILKLVRNWLLDTGFLVNNSVINKKPLEALINKTTTELSVCQKLTPEHVSCEGPQRQKVRLATQLLSHTTATALIHYKPIEDIRLLEDTSNFIELVNNWFDLINVSHPNNKTTPFKAPYGFFLEEQDALLDKMYKTFLSMRCVGKFGLLIFQKAILMHINGTKLLFKILQQSGFKYLLTSKINQDALENLFSQLRSTGGLNDHPSPLNALFRLRMIILGKNPGIVSKQANTTDKNNEEFIIAKSLKQIDLKLDIVKEKHEDIESSTDTISESSFSEIISKDQNEMSRDAMEYLAGWVAKKYKLQFPELGSTTTRYNAAQNENGHDYTMPSWINHLSYELKDYSKKIIKQQIPKGPKVVKNLSKKIIERMEMEEKYNPVVETYVKQRVLIRMKYLNQHTNVLNKKRKAKLQLHRLQKLKRLMT</sequence>
<feature type="domain" description="THAP9-like helix-turn-helix" evidence="2">
    <location>
        <begin position="169"/>
        <end position="240"/>
    </location>
</feature>
<evidence type="ECO:0000259" key="4">
    <source>
        <dbReference type="Pfam" id="PF21787"/>
    </source>
</evidence>
<keyword evidence="1" id="KW-0175">Coiled coil</keyword>
<dbReference type="EMBL" id="CARXXK010000002">
    <property type="protein sequence ID" value="CAI6352530.1"/>
    <property type="molecule type" value="Genomic_DNA"/>
</dbReference>
<keyword evidence="8" id="KW-1185">Reference proteome</keyword>
<evidence type="ECO:0008006" key="9">
    <source>
        <dbReference type="Google" id="ProtNLM"/>
    </source>
</evidence>
<evidence type="ECO:0000259" key="5">
    <source>
        <dbReference type="Pfam" id="PF21788"/>
    </source>
</evidence>
<evidence type="ECO:0000313" key="7">
    <source>
        <dbReference type="EMBL" id="CAI6352530.1"/>
    </source>
</evidence>
<dbReference type="InterPro" id="IPR021896">
    <property type="entry name" value="THAP9-like_HTH"/>
</dbReference>
<feature type="coiled-coil region" evidence="1">
    <location>
        <begin position="133"/>
        <end position="167"/>
    </location>
</feature>
<organism evidence="7 8">
    <name type="scientific">Macrosiphum euphorbiae</name>
    <name type="common">potato aphid</name>
    <dbReference type="NCBI Taxonomy" id="13131"/>
    <lineage>
        <taxon>Eukaryota</taxon>
        <taxon>Metazoa</taxon>
        <taxon>Ecdysozoa</taxon>
        <taxon>Arthropoda</taxon>
        <taxon>Hexapoda</taxon>
        <taxon>Insecta</taxon>
        <taxon>Pterygota</taxon>
        <taxon>Neoptera</taxon>
        <taxon>Paraneoptera</taxon>
        <taxon>Hemiptera</taxon>
        <taxon>Sternorrhyncha</taxon>
        <taxon>Aphidomorpha</taxon>
        <taxon>Aphidoidea</taxon>
        <taxon>Aphididae</taxon>
        <taxon>Macrosiphini</taxon>
        <taxon>Macrosiphum</taxon>
    </lineage>
</organism>
<dbReference type="Pfam" id="PF21788">
    <property type="entry name" value="TNP-like_GBD"/>
    <property type="match status" value="1"/>
</dbReference>
<reference evidence="7 8" key="1">
    <citation type="submission" date="2023-01" db="EMBL/GenBank/DDBJ databases">
        <authorList>
            <person name="Whitehead M."/>
        </authorList>
    </citation>
    <scope>NUCLEOTIDE SEQUENCE [LARGE SCALE GENOMIC DNA]</scope>
</reference>
<dbReference type="Pfam" id="PF12596">
    <property type="entry name" value="Tnp_P_element_C"/>
    <property type="match status" value="1"/>
</dbReference>
<accession>A0AAV0W9H1</accession>
<dbReference type="Pfam" id="PF21787">
    <property type="entry name" value="TNP-like_RNaseH_N"/>
    <property type="match status" value="1"/>
</dbReference>
<name>A0AAV0W9H1_9HEMI</name>
<dbReference type="InterPro" id="IPR048367">
    <property type="entry name" value="TNP-like_RNaseH_C"/>
</dbReference>
<evidence type="ECO:0000259" key="3">
    <source>
        <dbReference type="Pfam" id="PF12596"/>
    </source>
</evidence>
<proteinExistence type="predicted"/>
<evidence type="ECO:0000313" key="8">
    <source>
        <dbReference type="Proteomes" id="UP001160148"/>
    </source>
</evidence>
<feature type="domain" description="Transposable element P transposase-like RNase H" evidence="4">
    <location>
        <begin position="248"/>
        <end position="362"/>
    </location>
</feature>
<dbReference type="AlphaFoldDB" id="A0AAV0W9H1"/>
<gene>
    <name evidence="7" type="ORF">MEUPH1_LOCUS8759</name>
</gene>
<dbReference type="InterPro" id="IPR048365">
    <property type="entry name" value="TNP-like_RNaseH_N"/>
</dbReference>
<feature type="domain" description="Transposable element P transposase-like GTP-binding insertion" evidence="5">
    <location>
        <begin position="387"/>
        <end position="502"/>
    </location>
</feature>
<dbReference type="InterPro" id="IPR022242">
    <property type="entry name" value="TNP-like_C"/>
</dbReference>
<evidence type="ECO:0000259" key="2">
    <source>
        <dbReference type="Pfam" id="PF12017"/>
    </source>
</evidence>
<evidence type="ECO:0000256" key="1">
    <source>
        <dbReference type="SAM" id="Coils"/>
    </source>
</evidence>
<dbReference type="Pfam" id="PF12017">
    <property type="entry name" value="Tnp_P_element"/>
    <property type="match status" value="1"/>
</dbReference>
<dbReference type="InterPro" id="IPR048366">
    <property type="entry name" value="TNP-like_GBD"/>
</dbReference>